<dbReference type="RefSeq" id="WP_250590238.1">
    <property type="nucleotide sequence ID" value="NZ_JAMLJM010000001.1"/>
</dbReference>
<protein>
    <submittedName>
        <fullName evidence="1">Uncharacterized protein</fullName>
    </submittedName>
</protein>
<sequence length="130" mass="15242">MDNITIYKGKKYSLELDEGKANLFSYNLEMYPSIRGLNTEEIDYAYKTRKWVKIRGYEALYNGINEGFVLLDVRPSIDVGILEAKQVDRDTYHARLPISEIESMWEERMPFLNFPFPEGLPLRQDLEIPS</sequence>
<name>A0ABT0TJR7_9FLAO</name>
<keyword evidence="2" id="KW-1185">Reference proteome</keyword>
<dbReference type="Proteomes" id="UP001317191">
    <property type="component" value="Unassembled WGS sequence"/>
</dbReference>
<evidence type="ECO:0000313" key="1">
    <source>
        <dbReference type="EMBL" id="MCL9807754.1"/>
    </source>
</evidence>
<gene>
    <name evidence="1" type="ORF">NAT50_00070</name>
</gene>
<accession>A0ABT0TJR7</accession>
<dbReference type="EMBL" id="JAMLJM010000001">
    <property type="protein sequence ID" value="MCL9807754.1"/>
    <property type="molecule type" value="Genomic_DNA"/>
</dbReference>
<proteinExistence type="predicted"/>
<comment type="caution">
    <text evidence="1">The sequence shown here is derived from an EMBL/GenBank/DDBJ whole genome shotgun (WGS) entry which is preliminary data.</text>
</comment>
<evidence type="ECO:0000313" key="2">
    <source>
        <dbReference type="Proteomes" id="UP001317191"/>
    </source>
</evidence>
<reference evidence="1 2" key="1">
    <citation type="submission" date="2022-05" db="EMBL/GenBank/DDBJ databases">
        <title>Flavobacterium sp., isolated from activated sludge.</title>
        <authorList>
            <person name="Ran Q."/>
        </authorList>
    </citation>
    <scope>NUCLEOTIDE SEQUENCE [LARGE SCALE GENOMIC DNA]</scope>
    <source>
        <strain evidence="1 2">HXWNR70</strain>
    </source>
</reference>
<organism evidence="1 2">
    <name type="scientific">Flavobacterium luminosum</name>
    <dbReference type="NCBI Taxonomy" id="2949086"/>
    <lineage>
        <taxon>Bacteria</taxon>
        <taxon>Pseudomonadati</taxon>
        <taxon>Bacteroidota</taxon>
        <taxon>Flavobacteriia</taxon>
        <taxon>Flavobacteriales</taxon>
        <taxon>Flavobacteriaceae</taxon>
        <taxon>Flavobacterium</taxon>
    </lineage>
</organism>